<evidence type="ECO:0000313" key="3">
    <source>
        <dbReference type="Proteomes" id="UP000198736"/>
    </source>
</evidence>
<reference evidence="3" key="1">
    <citation type="submission" date="2015-10" db="EMBL/GenBank/DDBJ databases">
        <authorList>
            <person name="Luecker S."/>
            <person name="Luecker S."/>
        </authorList>
    </citation>
    <scope>NUCLEOTIDE SEQUENCE [LARGE SCALE GENOMIC DNA]</scope>
</reference>
<dbReference type="EMBL" id="CZPZ01000012">
    <property type="protein sequence ID" value="CUS35771.1"/>
    <property type="molecule type" value="Genomic_DNA"/>
</dbReference>
<gene>
    <name evidence="2" type="ORF">COMA2_20435</name>
</gene>
<feature type="region of interest" description="Disordered" evidence="1">
    <location>
        <begin position="39"/>
        <end position="68"/>
    </location>
</feature>
<dbReference type="STRING" id="1742973.COMA2_20435"/>
<evidence type="ECO:0000313" key="2">
    <source>
        <dbReference type="EMBL" id="CUS35771.1"/>
    </source>
</evidence>
<feature type="compositionally biased region" description="Basic and acidic residues" evidence="1">
    <location>
        <begin position="45"/>
        <end position="59"/>
    </location>
</feature>
<dbReference type="Proteomes" id="UP000198736">
    <property type="component" value="Unassembled WGS sequence"/>
</dbReference>
<evidence type="ECO:0000256" key="1">
    <source>
        <dbReference type="SAM" id="MobiDB-lite"/>
    </source>
</evidence>
<accession>A0A0S4LIK8</accession>
<dbReference type="AlphaFoldDB" id="A0A0S4LIK8"/>
<organism evidence="2 3">
    <name type="scientific">Candidatus Nitrospira nitrificans</name>
    <dbReference type="NCBI Taxonomy" id="1742973"/>
    <lineage>
        <taxon>Bacteria</taxon>
        <taxon>Pseudomonadati</taxon>
        <taxon>Nitrospirota</taxon>
        <taxon>Nitrospiria</taxon>
        <taxon>Nitrospirales</taxon>
        <taxon>Nitrospiraceae</taxon>
        <taxon>Nitrospira</taxon>
    </lineage>
</organism>
<proteinExistence type="predicted"/>
<name>A0A0S4LIK8_9BACT</name>
<protein>
    <submittedName>
        <fullName evidence="2">Uncharacterized protein</fullName>
    </submittedName>
</protein>
<keyword evidence="3" id="KW-1185">Reference proteome</keyword>
<sequence length="68" mass="8061">MLLEMETFGHFNWPTGPNDSTYTNELGLYRALIRQGGCTCTSQQSERKEKSRSTKESFWSRRSKQRRR</sequence>